<comment type="function">
    <text evidence="1">Catalyzes the last step of tRNA splicing, the transfer of the splice junction 2'-phosphate from ligated tRNA to NAD to produce ADP-ribose 1''-2'' cyclic phosphate.</text>
</comment>
<dbReference type="InterPro" id="IPR042080">
    <property type="entry name" value="RNA_2'-PTrans_N"/>
</dbReference>
<dbReference type="SUPFAM" id="SSF56399">
    <property type="entry name" value="ADP-ribosylation"/>
    <property type="match status" value="1"/>
</dbReference>
<dbReference type="InterPro" id="IPR042081">
    <property type="entry name" value="RNA_2'-PTrans_C"/>
</dbReference>
<dbReference type="PANTHER" id="PTHR12684">
    <property type="entry name" value="PUTATIVE PHOSPHOTRANSFERASE"/>
    <property type="match status" value="1"/>
</dbReference>
<reference evidence="7 8" key="1">
    <citation type="submission" date="2024-11" db="EMBL/GenBank/DDBJ databases">
        <title>Adaptive evolution of stress response genes in parasites aligns with host niche diversity.</title>
        <authorList>
            <person name="Hahn C."/>
            <person name="Resl P."/>
        </authorList>
    </citation>
    <scope>NUCLEOTIDE SEQUENCE [LARGE SCALE GENOMIC DNA]</scope>
    <source>
        <strain evidence="7">EGGRZ-B1_66</strain>
        <tissue evidence="7">Body</tissue>
    </source>
</reference>
<keyword evidence="5" id="KW-0520">NAD</keyword>
<dbReference type="EMBL" id="JBJKFK010000041">
    <property type="protein sequence ID" value="KAL3320609.1"/>
    <property type="molecule type" value="Genomic_DNA"/>
</dbReference>
<comment type="catalytic activity">
    <reaction evidence="6">
        <text>2'-phospho-[ligated tRNA] + NAD(+) = mature tRNA + ADP-alpha-D-ribose 1'',2''-cyclic phosphate + nicotinamide</text>
        <dbReference type="Rhea" id="RHEA:23324"/>
        <dbReference type="Rhea" id="RHEA-COMP:11106"/>
        <dbReference type="Rhea" id="RHEA-COMP:11107"/>
        <dbReference type="ChEBI" id="CHEBI:17154"/>
        <dbReference type="ChEBI" id="CHEBI:57540"/>
        <dbReference type="ChEBI" id="CHEBI:76596"/>
        <dbReference type="ChEBI" id="CHEBI:82883"/>
        <dbReference type="ChEBI" id="CHEBI:85027"/>
        <dbReference type="EC" id="2.7.1.160"/>
    </reaction>
</comment>
<organism evidence="7 8">
    <name type="scientific">Cichlidogyrus casuarinus</name>
    <dbReference type="NCBI Taxonomy" id="1844966"/>
    <lineage>
        <taxon>Eukaryota</taxon>
        <taxon>Metazoa</taxon>
        <taxon>Spiralia</taxon>
        <taxon>Lophotrochozoa</taxon>
        <taxon>Platyhelminthes</taxon>
        <taxon>Monogenea</taxon>
        <taxon>Monopisthocotylea</taxon>
        <taxon>Dactylogyridea</taxon>
        <taxon>Ancyrocephalidae</taxon>
        <taxon>Cichlidogyrus</taxon>
    </lineage>
</organism>
<dbReference type="GO" id="GO:0000215">
    <property type="term" value="F:tRNA 2'-phosphotransferase activity"/>
    <property type="evidence" value="ECO:0007669"/>
    <property type="project" value="UniProtKB-EC"/>
</dbReference>
<dbReference type="Pfam" id="PF01885">
    <property type="entry name" value="PTS_2-RNA"/>
    <property type="match status" value="1"/>
</dbReference>
<name>A0ABD2QM47_9PLAT</name>
<sequence length="314" mass="35717">MYSNIPRAQANQPFYSQNVAATTSRDNTMRQDIALNLLQEFLSFKKPHSDHIHPQPNNFFLLEEIVNEDSFKHYKFNVPELIQAIHADPQLRFSIRENRVRFKPPELNKETSVQISKKLAWITRHGAGRVNLQYLDGGFLFLDDVLALDNFAGITRQQIEDVVNDNNKRRFEIREDPEGSGRSQIRAVQGHSVEIRDLDLKTLTDPSAFPEVIHGTYYRAWADIKNSGLCRMQRNHIHFAPGESPDDGVVSGMRNSAEVLIFIDLPAAIKDGYQFFVSANNVILCPGDAQGFLPSRYFKSAIDRKTSEQSSVIA</sequence>
<evidence type="ECO:0000256" key="4">
    <source>
        <dbReference type="ARBA" id="ARBA00022679"/>
    </source>
</evidence>
<evidence type="ECO:0000313" key="8">
    <source>
        <dbReference type="Proteomes" id="UP001626550"/>
    </source>
</evidence>
<protein>
    <recommendedName>
        <fullName evidence="3">2'-phosphotransferase</fullName>
        <ecNumber evidence="3">2.7.1.160</ecNumber>
    </recommendedName>
</protein>
<gene>
    <name evidence="7" type="primary">TRPT1</name>
    <name evidence="7" type="ORF">Ciccas_000717</name>
</gene>
<dbReference type="EC" id="2.7.1.160" evidence="3"/>
<dbReference type="InterPro" id="IPR002745">
    <property type="entry name" value="Ptrans_KptA/Tpt1"/>
</dbReference>
<evidence type="ECO:0000256" key="6">
    <source>
        <dbReference type="ARBA" id="ARBA00047949"/>
    </source>
</evidence>
<accession>A0ABD2QM47</accession>
<proteinExistence type="inferred from homology"/>
<evidence type="ECO:0000256" key="3">
    <source>
        <dbReference type="ARBA" id="ARBA00012007"/>
    </source>
</evidence>
<evidence type="ECO:0000256" key="2">
    <source>
        <dbReference type="ARBA" id="ARBA00009836"/>
    </source>
</evidence>
<keyword evidence="8" id="KW-1185">Reference proteome</keyword>
<comment type="similarity">
    <text evidence="2">Belongs to the KptA/TPT1 family.</text>
</comment>
<evidence type="ECO:0000256" key="5">
    <source>
        <dbReference type="ARBA" id="ARBA00023027"/>
    </source>
</evidence>
<evidence type="ECO:0000313" key="7">
    <source>
        <dbReference type="EMBL" id="KAL3320609.1"/>
    </source>
</evidence>
<keyword evidence="4" id="KW-0808">Transferase</keyword>
<dbReference type="PANTHER" id="PTHR12684:SF2">
    <property type="entry name" value="TRNA 2'-PHOSPHOTRANSFERASE 1"/>
    <property type="match status" value="1"/>
</dbReference>
<dbReference type="Gene3D" id="1.10.10.970">
    <property type="entry name" value="RNA 2'-phosphotransferase, Tpt1/KptA family, N-terminal domain"/>
    <property type="match status" value="1"/>
</dbReference>
<dbReference type="Gene3D" id="3.20.170.30">
    <property type="match status" value="1"/>
</dbReference>
<dbReference type="AlphaFoldDB" id="A0ABD2QM47"/>
<evidence type="ECO:0000256" key="1">
    <source>
        <dbReference type="ARBA" id="ARBA00003343"/>
    </source>
</evidence>
<comment type="caution">
    <text evidence="7">The sequence shown here is derived from an EMBL/GenBank/DDBJ whole genome shotgun (WGS) entry which is preliminary data.</text>
</comment>
<dbReference type="Proteomes" id="UP001626550">
    <property type="component" value="Unassembled WGS sequence"/>
</dbReference>